<protein>
    <submittedName>
        <fullName evidence="1">Uncharacterized protein</fullName>
    </submittedName>
</protein>
<organism evidence="1 2">
    <name type="scientific">Arthrobacter phage Altadena</name>
    <dbReference type="NCBI Taxonomy" id="3059064"/>
    <lineage>
        <taxon>Viruses</taxon>
        <taxon>Duplodnaviria</taxon>
        <taxon>Heunggongvirae</taxon>
        <taxon>Uroviricota</taxon>
        <taxon>Caudoviricetes</taxon>
        <taxon>Berryhillviridae</taxon>
        <taxon>Altadenavirus</taxon>
        <taxon>Altadenavirus altadena</taxon>
    </lineage>
</organism>
<dbReference type="Proteomes" id="UP001304441">
    <property type="component" value="Segment"/>
</dbReference>
<reference evidence="1 2" key="1">
    <citation type="submission" date="2023-08" db="EMBL/GenBank/DDBJ databases">
        <authorList>
            <person name="Beyer A.R."/>
            <person name="Cuttino I."/>
            <person name="Clifton D.R."/>
            <person name="Poitier J.S."/>
            <person name="White J."/>
            <person name="Ko C."/>
            <person name="Russell D.A."/>
            <person name="Jacobs-Sera D."/>
            <person name="Hatfull G.F."/>
        </authorList>
    </citation>
    <scope>NUCLEOTIDE SEQUENCE [LARGE SCALE GENOMIC DNA]</scope>
</reference>
<evidence type="ECO:0000313" key="1">
    <source>
        <dbReference type="EMBL" id="WNO25867.1"/>
    </source>
</evidence>
<evidence type="ECO:0000313" key="2">
    <source>
        <dbReference type="Proteomes" id="UP001304441"/>
    </source>
</evidence>
<sequence length="67" mass="7490">MTPIPDRYGPYEPAQRKSGEWAIRRPLLADPRSGLLLADGKRKPILLKTRPAAEKRALRANQEIGLA</sequence>
<proteinExistence type="predicted"/>
<gene>
    <name evidence="1" type="primary">45</name>
    <name evidence="1" type="ORF">SEA_ALTADENA_45</name>
</gene>
<name>A0AA96HVC8_9CAUD</name>
<keyword evidence="2" id="KW-1185">Reference proteome</keyword>
<accession>A0AA96HVC8</accession>
<dbReference type="EMBL" id="OR521058">
    <property type="protein sequence ID" value="WNO25867.1"/>
    <property type="molecule type" value="Genomic_DNA"/>
</dbReference>